<dbReference type="PROSITE" id="PS51482">
    <property type="entry name" value="DEGV"/>
    <property type="match status" value="1"/>
</dbReference>
<dbReference type="PANTHER" id="PTHR33434">
    <property type="entry name" value="DEGV DOMAIN-CONTAINING PROTEIN DR_1986-RELATED"/>
    <property type="match status" value="1"/>
</dbReference>
<gene>
    <name evidence="3" type="ORF">E5351_04640</name>
</gene>
<evidence type="ECO:0000256" key="1">
    <source>
        <dbReference type="ARBA" id="ARBA00003238"/>
    </source>
</evidence>
<keyword evidence="2" id="KW-0446">Lipid-binding</keyword>
<dbReference type="PANTHER" id="PTHR33434:SF2">
    <property type="entry name" value="FATTY ACID-BINDING PROTEIN TM_1468"/>
    <property type="match status" value="1"/>
</dbReference>
<dbReference type="Proteomes" id="UP000309117">
    <property type="component" value="Unassembled WGS sequence"/>
</dbReference>
<comment type="caution">
    <text evidence="3">The sequence shown here is derived from an EMBL/GenBank/DDBJ whole genome shotgun (WGS) entry which is preliminary data.</text>
</comment>
<evidence type="ECO:0000313" key="4">
    <source>
        <dbReference type="Proteomes" id="UP000309117"/>
    </source>
</evidence>
<dbReference type="InterPro" id="IPR003797">
    <property type="entry name" value="DegV"/>
</dbReference>
<comment type="function">
    <text evidence="1">May bind long-chain fatty acids, such as palmitate, and may play a role in lipid transport or fatty acid metabolism.</text>
</comment>
<dbReference type="InterPro" id="IPR050270">
    <property type="entry name" value="DegV_domain_contain"/>
</dbReference>
<dbReference type="GO" id="GO:0008289">
    <property type="term" value="F:lipid binding"/>
    <property type="evidence" value="ECO:0007669"/>
    <property type="project" value="UniProtKB-KW"/>
</dbReference>
<name>A0A4S2BN74_9LACO</name>
<dbReference type="Gene3D" id="3.40.50.10440">
    <property type="entry name" value="Dihydroxyacetone kinase, domain 1"/>
    <property type="match status" value="1"/>
</dbReference>
<dbReference type="Gene3D" id="3.30.1180.10">
    <property type="match status" value="1"/>
</dbReference>
<evidence type="ECO:0000313" key="3">
    <source>
        <dbReference type="EMBL" id="TGY15772.1"/>
    </source>
</evidence>
<dbReference type="SUPFAM" id="SSF82549">
    <property type="entry name" value="DAK1/DegV-like"/>
    <property type="match status" value="1"/>
</dbReference>
<dbReference type="InterPro" id="IPR043168">
    <property type="entry name" value="DegV_C"/>
</dbReference>
<organism evidence="3 4">
    <name type="scientific">Lactobacillus intestinalis</name>
    <dbReference type="NCBI Taxonomy" id="151781"/>
    <lineage>
        <taxon>Bacteria</taxon>
        <taxon>Bacillati</taxon>
        <taxon>Bacillota</taxon>
        <taxon>Bacilli</taxon>
        <taxon>Lactobacillales</taxon>
        <taxon>Lactobacillaceae</taxon>
        <taxon>Lactobacillus</taxon>
    </lineage>
</organism>
<reference evidence="3 4" key="1">
    <citation type="submission" date="2019-04" db="EMBL/GenBank/DDBJ databases">
        <title>Microbes associate with the intestines of laboratory mice.</title>
        <authorList>
            <person name="Navarre W."/>
            <person name="Wong E."/>
            <person name="Huang K."/>
            <person name="Tropini C."/>
            <person name="Ng K."/>
            <person name="Yu B."/>
        </authorList>
    </citation>
    <scope>NUCLEOTIDE SEQUENCE [LARGE SCALE GENOMIC DNA]</scope>
    <source>
        <strain evidence="3 4">NM61_E11</strain>
    </source>
</reference>
<accession>A0A4S2BN74</accession>
<proteinExistence type="predicted"/>
<evidence type="ECO:0000256" key="2">
    <source>
        <dbReference type="ARBA" id="ARBA00023121"/>
    </source>
</evidence>
<dbReference type="Gene3D" id="2.20.28.50">
    <property type="entry name" value="degv family protein"/>
    <property type="match status" value="1"/>
</dbReference>
<dbReference type="NCBIfam" id="TIGR00762">
    <property type="entry name" value="DegV"/>
    <property type="match status" value="1"/>
</dbReference>
<dbReference type="RefSeq" id="WP_004045024.1">
    <property type="nucleotide sequence ID" value="NZ_AQFR02000003.1"/>
</dbReference>
<protein>
    <submittedName>
        <fullName evidence="3">DegV family protein</fullName>
    </submittedName>
</protein>
<sequence length="277" mass="30773">MEEIKLILDSSSNQETNPAKNIQIVPLTISFNGKEYRDDQNLNIKDFLEDMSNNNVAGKSSCPSIQEWLDALKGTKRAIILTLTSGMSGSYSSALQAKAMYEEKNPTSKVIVVDTRSAGPELTVILHEIEDMIKGKVRFVDLEEKIAQYRTQTHLLFVLQSLHNLALNGRVSNAVAKVADMLNIKIVGTASKDGKLEPLGKVRGMKRAIKDLVKKMKEMNYQGGEVIIDHCENQKDADTLKAKILELFPDAKVTVRPMRGLCSFYAEEGGLMVGFHE</sequence>
<dbReference type="Pfam" id="PF02645">
    <property type="entry name" value="DegV"/>
    <property type="match status" value="1"/>
</dbReference>
<dbReference type="EMBL" id="SRYV01000007">
    <property type="protein sequence ID" value="TGY15772.1"/>
    <property type="molecule type" value="Genomic_DNA"/>
</dbReference>
<dbReference type="AlphaFoldDB" id="A0A4S2BN74"/>